<evidence type="ECO:0000313" key="2">
    <source>
        <dbReference type="Proteomes" id="UP001420932"/>
    </source>
</evidence>
<keyword evidence="2" id="KW-1185">Reference proteome</keyword>
<protein>
    <submittedName>
        <fullName evidence="1">Uncharacterized protein</fullName>
    </submittedName>
</protein>
<comment type="caution">
    <text evidence="1">The sequence shown here is derived from an EMBL/GenBank/DDBJ whole genome shotgun (WGS) entry which is preliminary data.</text>
</comment>
<gene>
    <name evidence="1" type="ORF">Syun_019179</name>
</gene>
<accession>A0AAP0IVL4</accession>
<name>A0AAP0IVL4_9MAGN</name>
<dbReference type="AlphaFoldDB" id="A0AAP0IVL4"/>
<dbReference type="EMBL" id="JBBNAF010000008">
    <property type="protein sequence ID" value="KAK9121562.1"/>
    <property type="molecule type" value="Genomic_DNA"/>
</dbReference>
<evidence type="ECO:0000313" key="1">
    <source>
        <dbReference type="EMBL" id="KAK9121562.1"/>
    </source>
</evidence>
<dbReference type="Proteomes" id="UP001420932">
    <property type="component" value="Unassembled WGS sequence"/>
</dbReference>
<reference evidence="1 2" key="1">
    <citation type="submission" date="2024-01" db="EMBL/GenBank/DDBJ databases">
        <title>Genome assemblies of Stephania.</title>
        <authorList>
            <person name="Yang L."/>
        </authorList>
    </citation>
    <scope>NUCLEOTIDE SEQUENCE [LARGE SCALE GENOMIC DNA]</scope>
    <source>
        <strain evidence="1">YNDBR</strain>
        <tissue evidence="1">Leaf</tissue>
    </source>
</reference>
<proteinExistence type="predicted"/>
<sequence>MSGILVKKIFNFLYHTSNKYYDNMILQRSHHSTSITFDLLYTYGIYHCKSKSFPDRQKLCNFVEKKPSSFVAKAL</sequence>
<organism evidence="1 2">
    <name type="scientific">Stephania yunnanensis</name>
    <dbReference type="NCBI Taxonomy" id="152371"/>
    <lineage>
        <taxon>Eukaryota</taxon>
        <taxon>Viridiplantae</taxon>
        <taxon>Streptophyta</taxon>
        <taxon>Embryophyta</taxon>
        <taxon>Tracheophyta</taxon>
        <taxon>Spermatophyta</taxon>
        <taxon>Magnoliopsida</taxon>
        <taxon>Ranunculales</taxon>
        <taxon>Menispermaceae</taxon>
        <taxon>Menispermoideae</taxon>
        <taxon>Cissampelideae</taxon>
        <taxon>Stephania</taxon>
    </lineage>
</organism>